<feature type="compositionally biased region" description="Polar residues" evidence="4">
    <location>
        <begin position="245"/>
        <end position="262"/>
    </location>
</feature>
<reference evidence="6 7" key="1">
    <citation type="submission" date="2015-01" db="EMBL/GenBank/DDBJ databases">
        <title>The Genome Sequence of Ochroconis gallopava CBS43764.</title>
        <authorList>
            <consortium name="The Broad Institute Genomics Platform"/>
            <person name="Cuomo C."/>
            <person name="de Hoog S."/>
            <person name="Gorbushina A."/>
            <person name="Stielow B."/>
            <person name="Teixiera M."/>
            <person name="Abouelleil A."/>
            <person name="Chapman S.B."/>
            <person name="Priest M."/>
            <person name="Young S.K."/>
            <person name="Wortman J."/>
            <person name="Nusbaum C."/>
            <person name="Birren B."/>
        </authorList>
    </citation>
    <scope>NUCLEOTIDE SEQUENCE [LARGE SCALE GENOMIC DNA]</scope>
    <source>
        <strain evidence="6 7">CBS 43764</strain>
    </source>
</reference>
<feature type="region of interest" description="Disordered" evidence="4">
    <location>
        <begin position="211"/>
        <end position="312"/>
    </location>
</feature>
<dbReference type="CDD" id="cd21994">
    <property type="entry name" value="HMG-box_SSRP1-like"/>
    <property type="match status" value="1"/>
</dbReference>
<feature type="compositionally biased region" description="Polar residues" evidence="4">
    <location>
        <begin position="338"/>
        <end position="357"/>
    </location>
</feature>
<sequence>MTDLGERLERLGLSEYVERLAMEGFDTWETVLDITESDLNTLGFKLGHRRKLQRAIAETRGQPAERALVLDQGKVAVPDDAYHSDESMADAKDSSGHITPAVQTNPSSAGTKRKYRRHPKADENAPERPPSAYVIFSNQVREELKGQELSFTEIAKLVGERWQVLDPAIREAFEKQAASAKEKYYAQMAEYKKTPQYQEYQRYLADFKAKHATPRTEGKRSKTHIDANHDTVAKSNSPEKRRSSLVDNVPSSQHRPRSNPTTAALGAYGSYQPPSASTSPAQASIGLQSPDTHHAYSPRSSPPASAPVYGTSYELPHHARGTQSAAELRLRDYPSGQTLRNWQQSPVSENSTTTSLGSEFLARRQPQTQTTIPSLVHQDTSHSSHGSDILPPPAPYQAHVLPPLDPSKADRILPQPLPSIMTPSLVSSPFEMRTQHQSPTALTPGKPPSLGQSSQFDALLRASELARDADLQDEAARRAEASN</sequence>
<evidence type="ECO:0000313" key="7">
    <source>
        <dbReference type="Proteomes" id="UP000053259"/>
    </source>
</evidence>
<keyword evidence="1 3" id="KW-0238">DNA-binding</keyword>
<dbReference type="GeneID" id="27314860"/>
<dbReference type="PANTHER" id="PTHR46040:SF3">
    <property type="entry name" value="HIGH MOBILITY GROUP PROTEIN 2"/>
    <property type="match status" value="1"/>
</dbReference>
<evidence type="ECO:0000256" key="3">
    <source>
        <dbReference type="PROSITE-ProRule" id="PRU00267"/>
    </source>
</evidence>
<dbReference type="EMBL" id="KN847553">
    <property type="protein sequence ID" value="KIW01710.1"/>
    <property type="molecule type" value="Genomic_DNA"/>
</dbReference>
<dbReference type="InterPro" id="IPR036910">
    <property type="entry name" value="HMG_box_dom_sf"/>
</dbReference>
<feature type="domain" description="HMG box" evidence="5">
    <location>
        <begin position="126"/>
        <end position="192"/>
    </location>
</feature>
<organism evidence="6 7">
    <name type="scientific">Verruconis gallopava</name>
    <dbReference type="NCBI Taxonomy" id="253628"/>
    <lineage>
        <taxon>Eukaryota</taxon>
        <taxon>Fungi</taxon>
        <taxon>Dikarya</taxon>
        <taxon>Ascomycota</taxon>
        <taxon>Pezizomycotina</taxon>
        <taxon>Dothideomycetes</taxon>
        <taxon>Pleosporomycetidae</taxon>
        <taxon>Venturiales</taxon>
        <taxon>Sympoventuriaceae</taxon>
        <taxon>Verruconis</taxon>
    </lineage>
</organism>
<dbReference type="CDD" id="cd09487">
    <property type="entry name" value="SAM_superfamily"/>
    <property type="match status" value="1"/>
</dbReference>
<dbReference type="InParanoid" id="A0A0D2A5A3"/>
<accession>A0A0D2A5A3</accession>
<dbReference type="Proteomes" id="UP000053259">
    <property type="component" value="Unassembled WGS sequence"/>
</dbReference>
<protein>
    <recommendedName>
        <fullName evidence="5">HMG box domain-containing protein</fullName>
    </recommendedName>
</protein>
<feature type="region of interest" description="Disordered" evidence="4">
    <location>
        <begin position="86"/>
        <end position="130"/>
    </location>
</feature>
<dbReference type="OrthoDB" id="1919336at2759"/>
<dbReference type="GO" id="GO:0005634">
    <property type="term" value="C:nucleus"/>
    <property type="evidence" value="ECO:0007669"/>
    <property type="project" value="UniProtKB-UniRule"/>
</dbReference>
<dbReference type="InterPro" id="IPR001660">
    <property type="entry name" value="SAM"/>
</dbReference>
<gene>
    <name evidence="6" type="ORF">PV09_06887</name>
</gene>
<feature type="DNA-binding region" description="HMG box" evidence="3">
    <location>
        <begin position="126"/>
        <end position="192"/>
    </location>
</feature>
<dbReference type="SUPFAM" id="SSF47095">
    <property type="entry name" value="HMG-box"/>
    <property type="match status" value="1"/>
</dbReference>
<dbReference type="PANTHER" id="PTHR46040">
    <property type="entry name" value="HIGH MOBILITY GROUP PROTEIN 2"/>
    <property type="match status" value="1"/>
</dbReference>
<dbReference type="PROSITE" id="PS50118">
    <property type="entry name" value="HMG_BOX_2"/>
    <property type="match status" value="1"/>
</dbReference>
<evidence type="ECO:0000256" key="1">
    <source>
        <dbReference type="ARBA" id="ARBA00023125"/>
    </source>
</evidence>
<dbReference type="GO" id="GO:0003677">
    <property type="term" value="F:DNA binding"/>
    <property type="evidence" value="ECO:0007669"/>
    <property type="project" value="UniProtKB-UniRule"/>
</dbReference>
<evidence type="ECO:0000313" key="6">
    <source>
        <dbReference type="EMBL" id="KIW01710.1"/>
    </source>
</evidence>
<proteinExistence type="predicted"/>
<name>A0A0D2A5A3_9PEZI</name>
<dbReference type="Gene3D" id="1.10.30.10">
    <property type="entry name" value="High mobility group box domain"/>
    <property type="match status" value="1"/>
</dbReference>
<dbReference type="GO" id="GO:0010468">
    <property type="term" value="P:regulation of gene expression"/>
    <property type="evidence" value="ECO:0007669"/>
    <property type="project" value="TreeGrafter"/>
</dbReference>
<dbReference type="InterPro" id="IPR013761">
    <property type="entry name" value="SAM/pointed_sf"/>
</dbReference>
<dbReference type="InterPro" id="IPR051965">
    <property type="entry name" value="ChromReg_NeuronalGeneExpr"/>
</dbReference>
<dbReference type="VEuPathDB" id="FungiDB:PV09_06887"/>
<feature type="compositionally biased region" description="Low complexity" evidence="4">
    <location>
        <begin position="270"/>
        <end position="284"/>
    </location>
</feature>
<feature type="compositionally biased region" description="Polar residues" evidence="4">
    <location>
        <begin position="101"/>
        <end position="110"/>
    </location>
</feature>
<evidence type="ECO:0000259" key="5">
    <source>
        <dbReference type="PROSITE" id="PS50118"/>
    </source>
</evidence>
<dbReference type="Pfam" id="PF00536">
    <property type="entry name" value="SAM_1"/>
    <property type="match status" value="1"/>
</dbReference>
<feature type="region of interest" description="Disordered" evidence="4">
    <location>
        <begin position="338"/>
        <end position="360"/>
    </location>
</feature>
<keyword evidence="2 3" id="KW-0539">Nucleus</keyword>
<dbReference type="SMART" id="SM00454">
    <property type="entry name" value="SAM"/>
    <property type="match status" value="1"/>
</dbReference>
<feature type="compositionally biased region" description="Basic and acidic residues" evidence="4">
    <location>
        <begin position="211"/>
        <end position="244"/>
    </location>
</feature>
<evidence type="ECO:0000256" key="2">
    <source>
        <dbReference type="ARBA" id="ARBA00023242"/>
    </source>
</evidence>
<dbReference type="RefSeq" id="XP_016211579.1">
    <property type="nucleotide sequence ID" value="XM_016360593.1"/>
</dbReference>
<dbReference type="Pfam" id="PF00505">
    <property type="entry name" value="HMG_box"/>
    <property type="match status" value="1"/>
</dbReference>
<keyword evidence="7" id="KW-1185">Reference proteome</keyword>
<feature type="compositionally biased region" description="Basic and acidic residues" evidence="4">
    <location>
        <begin position="86"/>
        <end position="95"/>
    </location>
</feature>
<dbReference type="SMART" id="SM00398">
    <property type="entry name" value="HMG"/>
    <property type="match status" value="1"/>
</dbReference>
<evidence type="ECO:0000256" key="4">
    <source>
        <dbReference type="SAM" id="MobiDB-lite"/>
    </source>
</evidence>
<feature type="compositionally biased region" description="Polar residues" evidence="4">
    <location>
        <begin position="375"/>
        <end position="386"/>
    </location>
</feature>
<dbReference type="Gene3D" id="1.10.150.50">
    <property type="entry name" value="Transcription Factor, Ets-1"/>
    <property type="match status" value="1"/>
</dbReference>
<feature type="region of interest" description="Disordered" evidence="4">
    <location>
        <begin position="375"/>
        <end position="454"/>
    </location>
</feature>
<dbReference type="STRING" id="253628.A0A0D2A5A3"/>
<dbReference type="AlphaFoldDB" id="A0A0D2A5A3"/>
<dbReference type="InterPro" id="IPR009071">
    <property type="entry name" value="HMG_box_dom"/>
</dbReference>
<dbReference type="HOGENOM" id="CLU_025284_2_0_1"/>
<dbReference type="SUPFAM" id="SSF47769">
    <property type="entry name" value="SAM/Pointed domain"/>
    <property type="match status" value="1"/>
</dbReference>